<comment type="function">
    <text evidence="2 7">Hydrolysis of 6-phosphogluconolactone to 6-phosphogluconate.</text>
</comment>
<dbReference type="NCBIfam" id="TIGR01198">
    <property type="entry name" value="pgl"/>
    <property type="match status" value="1"/>
</dbReference>
<dbReference type="GO" id="GO:0005975">
    <property type="term" value="P:carbohydrate metabolic process"/>
    <property type="evidence" value="ECO:0007669"/>
    <property type="project" value="UniProtKB-UniRule"/>
</dbReference>
<dbReference type="Proteomes" id="UP000192042">
    <property type="component" value="Chromosome I"/>
</dbReference>
<organism evidence="9 10">
    <name type="scientific">Nitrospira japonica</name>
    <dbReference type="NCBI Taxonomy" id="1325564"/>
    <lineage>
        <taxon>Bacteria</taxon>
        <taxon>Pseudomonadati</taxon>
        <taxon>Nitrospirota</taxon>
        <taxon>Nitrospiria</taxon>
        <taxon>Nitrospirales</taxon>
        <taxon>Nitrospiraceae</taxon>
        <taxon>Nitrospira</taxon>
    </lineage>
</organism>
<comment type="similarity">
    <text evidence="4 7">Belongs to the glucosamine/galactosamine-6-phosphate isomerase family. 6-phosphogluconolactonase subfamily.</text>
</comment>
<dbReference type="PANTHER" id="PTHR11054:SF0">
    <property type="entry name" value="6-PHOSPHOGLUCONOLACTONASE"/>
    <property type="match status" value="1"/>
</dbReference>
<keyword evidence="7 9" id="KW-0378">Hydrolase</keyword>
<dbReference type="SUPFAM" id="SSF100950">
    <property type="entry name" value="NagB/RpiA/CoA transferase-like"/>
    <property type="match status" value="1"/>
</dbReference>
<dbReference type="InterPro" id="IPR037171">
    <property type="entry name" value="NagB/RpiA_transferase-like"/>
</dbReference>
<dbReference type="AlphaFoldDB" id="A0A1W1I3K0"/>
<evidence type="ECO:0000256" key="1">
    <source>
        <dbReference type="ARBA" id="ARBA00000832"/>
    </source>
</evidence>
<evidence type="ECO:0000313" key="10">
    <source>
        <dbReference type="Proteomes" id="UP000192042"/>
    </source>
</evidence>
<dbReference type="UniPathway" id="UPA00115">
    <property type="reaction ID" value="UER00409"/>
</dbReference>
<evidence type="ECO:0000313" key="9">
    <source>
        <dbReference type="EMBL" id="SLM47572.1"/>
    </source>
</evidence>
<dbReference type="RefSeq" id="WP_080886080.1">
    <property type="nucleotide sequence ID" value="NZ_LT828648.1"/>
</dbReference>
<evidence type="ECO:0000256" key="2">
    <source>
        <dbReference type="ARBA" id="ARBA00002681"/>
    </source>
</evidence>
<dbReference type="Gene3D" id="3.40.50.1360">
    <property type="match status" value="1"/>
</dbReference>
<dbReference type="STRING" id="1325564.NSJP_1400"/>
<evidence type="ECO:0000256" key="7">
    <source>
        <dbReference type="RuleBase" id="RU365095"/>
    </source>
</evidence>
<accession>A0A1W1I3K0</accession>
<dbReference type="InterPro" id="IPR039104">
    <property type="entry name" value="6PGL"/>
</dbReference>
<comment type="pathway">
    <text evidence="3 7">Carbohydrate degradation; pentose phosphate pathway; D-ribulose 5-phosphate from D-glucose 6-phosphate (oxidative stage): step 2/3.</text>
</comment>
<proteinExistence type="inferred from homology"/>
<dbReference type="OrthoDB" id="9810967at2"/>
<gene>
    <name evidence="7 9" type="primary">pgl</name>
    <name evidence="9" type="ORF">NSJP_1400</name>
</gene>
<evidence type="ECO:0000256" key="5">
    <source>
        <dbReference type="ARBA" id="ARBA00013198"/>
    </source>
</evidence>
<evidence type="ECO:0000259" key="8">
    <source>
        <dbReference type="Pfam" id="PF01182"/>
    </source>
</evidence>
<dbReference type="KEGG" id="nja:NSJP_1400"/>
<evidence type="ECO:0000256" key="6">
    <source>
        <dbReference type="ARBA" id="ARBA00020337"/>
    </source>
</evidence>
<dbReference type="GO" id="GO:0006098">
    <property type="term" value="P:pentose-phosphate shunt"/>
    <property type="evidence" value="ECO:0007669"/>
    <property type="project" value="UniProtKB-UniPathway"/>
</dbReference>
<dbReference type="InterPro" id="IPR005900">
    <property type="entry name" value="6-phosphogluconolactonase_DevB"/>
</dbReference>
<evidence type="ECO:0000256" key="3">
    <source>
        <dbReference type="ARBA" id="ARBA00004961"/>
    </source>
</evidence>
<evidence type="ECO:0000256" key="4">
    <source>
        <dbReference type="ARBA" id="ARBA00010662"/>
    </source>
</evidence>
<dbReference type="CDD" id="cd01400">
    <property type="entry name" value="6PGL"/>
    <property type="match status" value="1"/>
</dbReference>
<dbReference type="EMBL" id="LT828648">
    <property type="protein sequence ID" value="SLM47572.1"/>
    <property type="molecule type" value="Genomic_DNA"/>
</dbReference>
<dbReference type="EC" id="3.1.1.31" evidence="5 7"/>
<dbReference type="Pfam" id="PF01182">
    <property type="entry name" value="Glucosamine_iso"/>
    <property type="match status" value="1"/>
</dbReference>
<name>A0A1W1I3K0_9BACT</name>
<protein>
    <recommendedName>
        <fullName evidence="6 7">6-phosphogluconolactonase</fullName>
        <shortName evidence="7">6PGL</shortName>
        <ecNumber evidence="5 7">3.1.1.31</ecNumber>
    </recommendedName>
</protein>
<keyword evidence="10" id="KW-1185">Reference proteome</keyword>
<dbReference type="PANTHER" id="PTHR11054">
    <property type="entry name" value="6-PHOSPHOGLUCONOLACTONASE"/>
    <property type="match status" value="1"/>
</dbReference>
<dbReference type="GO" id="GO:0017057">
    <property type="term" value="F:6-phosphogluconolactonase activity"/>
    <property type="evidence" value="ECO:0007669"/>
    <property type="project" value="UniProtKB-UniRule"/>
</dbReference>
<feature type="domain" description="Glucosamine/galactosamine-6-phosphate isomerase" evidence="8">
    <location>
        <begin position="16"/>
        <end position="238"/>
    </location>
</feature>
<sequence>MTMRPDIRISPDAGWADATAILLRELGRQAIRLRGRFLLALSGGSTPQRLYQALAQPAKSQTEMDWHRTVFLFGDERCVSPDHPDSNYGMARASLFAPLDIPPGHVHRMSGENPDPRAAADEYERSLRTVVGCTEPEIPSLDLVLLGLGEDGHTASLFPGTTTLLESHRLVTVGRSPKGIPLRLTLTLGVINRASVILFLVTGSTKAQIVRRILAPQTAADRALPAALVTPEPGHLIWMLDQAAASELPSHNKPT</sequence>
<dbReference type="InterPro" id="IPR006148">
    <property type="entry name" value="Glc/Gal-6P_isomerase"/>
</dbReference>
<reference evidence="9 10" key="1">
    <citation type="submission" date="2017-03" db="EMBL/GenBank/DDBJ databases">
        <authorList>
            <person name="Afonso C.L."/>
            <person name="Miller P.J."/>
            <person name="Scott M.A."/>
            <person name="Spackman E."/>
            <person name="Goraichik I."/>
            <person name="Dimitrov K.M."/>
            <person name="Suarez D.L."/>
            <person name="Swayne D.E."/>
        </authorList>
    </citation>
    <scope>NUCLEOTIDE SEQUENCE [LARGE SCALE GENOMIC DNA]</scope>
    <source>
        <strain evidence="9">Genome sequencing of Nitrospira japonica strain NJ11</strain>
    </source>
</reference>
<comment type="catalytic activity">
    <reaction evidence="1 7">
        <text>6-phospho-D-glucono-1,5-lactone + H2O = 6-phospho-D-gluconate + H(+)</text>
        <dbReference type="Rhea" id="RHEA:12556"/>
        <dbReference type="ChEBI" id="CHEBI:15377"/>
        <dbReference type="ChEBI" id="CHEBI:15378"/>
        <dbReference type="ChEBI" id="CHEBI:57955"/>
        <dbReference type="ChEBI" id="CHEBI:58759"/>
        <dbReference type="EC" id="3.1.1.31"/>
    </reaction>
</comment>